<evidence type="ECO:0000313" key="3">
    <source>
        <dbReference type="EMBL" id="WNZ23590.1"/>
    </source>
</evidence>
<name>A0AA96WEI7_9CYAN</name>
<keyword evidence="2" id="KW-0677">Repeat</keyword>
<keyword evidence="1" id="KW-0853">WD repeat</keyword>
<protein>
    <recommendedName>
        <fullName evidence="4">WD40 repeat domain-containing protein</fullName>
    </recommendedName>
</protein>
<dbReference type="RefSeq" id="WP_316435293.1">
    <property type="nucleotide sequence ID" value="NZ_CP053586.1"/>
</dbReference>
<accession>A0AA96WEI7</accession>
<dbReference type="Gene3D" id="2.120.10.30">
    <property type="entry name" value="TolB, C-terminal domain"/>
    <property type="match status" value="2"/>
</dbReference>
<dbReference type="InterPro" id="IPR015943">
    <property type="entry name" value="WD40/YVTN_repeat-like_dom_sf"/>
</dbReference>
<organism evidence="3">
    <name type="scientific">Leptolyngbya sp. NK1-12</name>
    <dbReference type="NCBI Taxonomy" id="2547451"/>
    <lineage>
        <taxon>Bacteria</taxon>
        <taxon>Bacillati</taxon>
        <taxon>Cyanobacteriota</taxon>
        <taxon>Cyanophyceae</taxon>
        <taxon>Leptolyngbyales</taxon>
        <taxon>Leptolyngbyaceae</taxon>
        <taxon>Leptolyngbya group</taxon>
        <taxon>Leptolyngbya</taxon>
    </lineage>
</organism>
<evidence type="ECO:0008006" key="4">
    <source>
        <dbReference type="Google" id="ProtNLM"/>
    </source>
</evidence>
<sequence>MQQPIKAIIAVLFLSSNPTVLLQTVNPWQVAADQTRWIQAQASILAGEPIEEEYTTRLLDLSGREVARFAGKFDQFSPDGARLLTASSKIQVAYLFDRSGRKLLQFNRNIAEFSPDGRLLAVVDGGTNYLYDASGRELAQLPGRFLGAPIFSPDSQRIVSFAEDSTYLLNAAGQQIAQIQGPFRKVLLGNGFSPDSQQFVMCQRLEPCFLFNASGQLLTQLEGEFIGFSPDGQKLITSDGDSNNPILNLYNRSGQKIAQLPGAYSIFSPVFSPDGQLFLVSNEIVGDTSYLYNSSGEAVAQLRGADGKFSSSGKFLVTVSNKTVYLYNIAGNEIAQVPGEQAAFLPGSETFVTFIWRVGGIQSFVSLGGESRLFESATGSLVLLQGELNSLEVMLFGTDIIPSTLSNGPYKIELSFVSSDGQCLVTTDSEASYLYDAAGNQLAQLPGVFQKFSPNGQYFVTTIDDTIYLFDRSGTKRLEIAGEFRSFSPDGQHLVITTQNSVH</sequence>
<dbReference type="PANTHER" id="PTHR22847">
    <property type="entry name" value="WD40 REPEAT PROTEIN"/>
    <property type="match status" value="1"/>
</dbReference>
<proteinExistence type="predicted"/>
<gene>
    <name evidence="3" type="ORF">HJG54_12500</name>
</gene>
<reference evidence="3" key="1">
    <citation type="submission" date="2020-05" db="EMBL/GenBank/DDBJ databases">
        <authorList>
            <person name="Zhu T."/>
            <person name="Keshari N."/>
            <person name="Lu X."/>
        </authorList>
    </citation>
    <scope>NUCLEOTIDE SEQUENCE</scope>
    <source>
        <strain evidence="3">NK1-12</strain>
    </source>
</reference>
<dbReference type="EMBL" id="CP053586">
    <property type="protein sequence ID" value="WNZ23590.1"/>
    <property type="molecule type" value="Genomic_DNA"/>
</dbReference>
<dbReference type="Gene3D" id="2.130.10.10">
    <property type="entry name" value="YVTN repeat-like/Quinoprotein amine dehydrogenase"/>
    <property type="match status" value="1"/>
</dbReference>
<dbReference type="SUPFAM" id="SSF82171">
    <property type="entry name" value="DPP6 N-terminal domain-like"/>
    <property type="match status" value="1"/>
</dbReference>
<evidence type="ECO:0000256" key="2">
    <source>
        <dbReference type="ARBA" id="ARBA00022737"/>
    </source>
</evidence>
<evidence type="ECO:0000256" key="1">
    <source>
        <dbReference type="ARBA" id="ARBA00022574"/>
    </source>
</evidence>
<dbReference type="InterPro" id="IPR011042">
    <property type="entry name" value="6-blade_b-propeller_TolB-like"/>
</dbReference>
<dbReference type="AlphaFoldDB" id="A0AA96WEI7"/>
<dbReference type="PANTHER" id="PTHR22847:SF637">
    <property type="entry name" value="WD REPEAT DOMAIN 5B"/>
    <property type="match status" value="1"/>
</dbReference>